<sequence length="426" mass="46337">MGVLVVGGGIGGLVAALSLHQVGVKVKLFERVLHARPLEVGIVLSPGAVRELDDLGFSDLLAEIGIPLSSVAYYNRLGQGILNEPCGLDGGYRWPQYAVPRDVLQTALVNETRRRIGRDNVHLGCELLSFDNGEDGVSAAFRDKSQNGDVARFDGSLMIGADGIASTVRRSLNPQEGEPIWNGAILWRGMSRGIGLLDGRTIAVAGNDGQKFVCYPLAGADPDVPTVSWIAQLRFRSEHEWREEEWNRPGQPIDFLPAFEDWRFDWLDVPRLVAAAKGIYEFPMIDRDPLHGWSKNRATLLGDAAHPMHPVGTHGASEAIIDARIVARSVALAGETAAALTDYEIARRLTTKRITLANRQNGPEQILQIADERAPDGFSAVEEVAPRGELLEMIAKYRQMAGIDAETVNGREALVPEGLRVAPVVP</sequence>
<gene>
    <name evidence="4" type="ORF">CH339_03905</name>
</gene>
<protein>
    <recommendedName>
        <fullName evidence="3">FAD-binding domain-containing protein</fullName>
    </recommendedName>
</protein>
<dbReference type="InterPro" id="IPR036188">
    <property type="entry name" value="FAD/NAD-bd_sf"/>
</dbReference>
<dbReference type="SUPFAM" id="SSF54373">
    <property type="entry name" value="FAD-linked reductases, C-terminal domain"/>
    <property type="match status" value="1"/>
</dbReference>
<evidence type="ECO:0000256" key="2">
    <source>
        <dbReference type="ARBA" id="ARBA00023033"/>
    </source>
</evidence>
<dbReference type="GO" id="GO:0071949">
    <property type="term" value="F:FAD binding"/>
    <property type="evidence" value="ECO:0007669"/>
    <property type="project" value="InterPro"/>
</dbReference>
<dbReference type="GO" id="GO:0004497">
    <property type="term" value="F:monooxygenase activity"/>
    <property type="evidence" value="ECO:0007669"/>
    <property type="project" value="UniProtKB-KW"/>
</dbReference>
<dbReference type="Gene3D" id="3.50.50.60">
    <property type="entry name" value="FAD/NAD(P)-binding domain"/>
    <property type="match status" value="1"/>
</dbReference>
<keyword evidence="5" id="KW-1185">Reference proteome</keyword>
<dbReference type="PRINTS" id="PR00420">
    <property type="entry name" value="RNGMNOXGNASE"/>
</dbReference>
<dbReference type="AlphaFoldDB" id="A0A327JRK4"/>
<dbReference type="PANTHER" id="PTHR13789">
    <property type="entry name" value="MONOOXYGENASE"/>
    <property type="match status" value="1"/>
</dbReference>
<dbReference type="SUPFAM" id="SSF51905">
    <property type="entry name" value="FAD/NAD(P)-binding domain"/>
    <property type="match status" value="1"/>
</dbReference>
<accession>A0A327JRK4</accession>
<dbReference type="OrthoDB" id="5499180at2"/>
<evidence type="ECO:0000313" key="4">
    <source>
        <dbReference type="EMBL" id="RAI29120.1"/>
    </source>
</evidence>
<dbReference type="PANTHER" id="PTHR13789:SF268">
    <property type="entry name" value="5-METHYLPHENAZINE-1-CARBOXYLATE 1-MONOOXYGENASE"/>
    <property type="match status" value="1"/>
</dbReference>
<keyword evidence="1" id="KW-0560">Oxidoreductase</keyword>
<reference evidence="4 5" key="1">
    <citation type="submission" date="2017-07" db="EMBL/GenBank/DDBJ databases">
        <title>Draft Genome Sequences of Select Purple Nonsulfur Bacteria.</title>
        <authorList>
            <person name="Lasarre B."/>
            <person name="Mckinlay J.B."/>
        </authorList>
    </citation>
    <scope>NUCLEOTIDE SEQUENCE [LARGE SCALE GENOMIC DNA]</scope>
    <source>
        <strain evidence="4 5">DSM 11290</strain>
    </source>
</reference>
<keyword evidence="2" id="KW-0503">Monooxygenase</keyword>
<proteinExistence type="predicted"/>
<evidence type="ECO:0000259" key="3">
    <source>
        <dbReference type="Pfam" id="PF01494"/>
    </source>
</evidence>
<dbReference type="Proteomes" id="UP000249299">
    <property type="component" value="Unassembled WGS sequence"/>
</dbReference>
<dbReference type="Gene3D" id="3.30.9.30">
    <property type="match status" value="1"/>
</dbReference>
<feature type="domain" description="FAD-binding" evidence="3">
    <location>
        <begin position="3"/>
        <end position="174"/>
    </location>
</feature>
<dbReference type="RefSeq" id="WP_111432976.1">
    <property type="nucleotide sequence ID" value="NZ_JACIGG010000005.1"/>
</dbReference>
<comment type="caution">
    <text evidence="4">The sequence shown here is derived from an EMBL/GenBank/DDBJ whole genome shotgun (WGS) entry which is preliminary data.</text>
</comment>
<dbReference type="EMBL" id="NPEV01000005">
    <property type="protein sequence ID" value="RAI29120.1"/>
    <property type="molecule type" value="Genomic_DNA"/>
</dbReference>
<dbReference type="Pfam" id="PF01494">
    <property type="entry name" value="FAD_binding_3"/>
    <property type="match status" value="1"/>
</dbReference>
<evidence type="ECO:0000256" key="1">
    <source>
        <dbReference type="ARBA" id="ARBA00023002"/>
    </source>
</evidence>
<dbReference type="InterPro" id="IPR050493">
    <property type="entry name" value="FAD-dep_Monooxygenase_BioMet"/>
</dbReference>
<dbReference type="NCBIfam" id="NF005720">
    <property type="entry name" value="PRK07538.1"/>
    <property type="match status" value="1"/>
</dbReference>
<name>A0A327JRK4_9HYPH</name>
<dbReference type="InterPro" id="IPR002938">
    <property type="entry name" value="FAD-bd"/>
</dbReference>
<evidence type="ECO:0000313" key="5">
    <source>
        <dbReference type="Proteomes" id="UP000249299"/>
    </source>
</evidence>
<organism evidence="4 5">
    <name type="scientific">Rhodobium orientis</name>
    <dbReference type="NCBI Taxonomy" id="34017"/>
    <lineage>
        <taxon>Bacteria</taxon>
        <taxon>Pseudomonadati</taxon>
        <taxon>Pseudomonadota</taxon>
        <taxon>Alphaproteobacteria</taxon>
        <taxon>Hyphomicrobiales</taxon>
        <taxon>Rhodobiaceae</taxon>
        <taxon>Rhodobium</taxon>
    </lineage>
</organism>